<evidence type="ECO:0000313" key="4">
    <source>
        <dbReference type="Proteomes" id="UP000482960"/>
    </source>
</evidence>
<comment type="caution">
    <text evidence="3">The sequence shown here is derived from an EMBL/GenBank/DDBJ whole genome shotgun (WGS) entry which is preliminary data.</text>
</comment>
<organism evidence="3 4">
    <name type="scientific">Phytohabitans rumicis</name>
    <dbReference type="NCBI Taxonomy" id="1076125"/>
    <lineage>
        <taxon>Bacteria</taxon>
        <taxon>Bacillati</taxon>
        <taxon>Actinomycetota</taxon>
        <taxon>Actinomycetes</taxon>
        <taxon>Micromonosporales</taxon>
        <taxon>Micromonosporaceae</taxon>
    </lineage>
</organism>
<evidence type="ECO:0000256" key="1">
    <source>
        <dbReference type="ARBA" id="ARBA00022723"/>
    </source>
</evidence>
<reference evidence="3 4" key="1">
    <citation type="submission" date="2020-03" db="EMBL/GenBank/DDBJ databases">
        <title>Whole genome shotgun sequence of Phytohabitans rumicis NBRC 108638.</title>
        <authorList>
            <person name="Komaki H."/>
            <person name="Tamura T."/>
        </authorList>
    </citation>
    <scope>NUCLEOTIDE SEQUENCE [LARGE SCALE GENOMIC DNA]</scope>
    <source>
        <strain evidence="3 4">NBRC 108638</strain>
    </source>
</reference>
<reference evidence="3 4" key="2">
    <citation type="submission" date="2020-03" db="EMBL/GenBank/DDBJ databases">
        <authorList>
            <person name="Ichikawa N."/>
            <person name="Kimura A."/>
            <person name="Kitahashi Y."/>
            <person name="Uohara A."/>
        </authorList>
    </citation>
    <scope>NUCLEOTIDE SEQUENCE [LARGE SCALE GENOMIC DNA]</scope>
    <source>
        <strain evidence="3 4">NBRC 108638</strain>
    </source>
</reference>
<gene>
    <name evidence="3" type="ORF">Prum_081410</name>
</gene>
<dbReference type="GO" id="GO:0046872">
    <property type="term" value="F:metal ion binding"/>
    <property type="evidence" value="ECO:0007669"/>
    <property type="project" value="UniProtKB-KW"/>
</dbReference>
<evidence type="ECO:0000259" key="2">
    <source>
        <dbReference type="Pfam" id="PF01557"/>
    </source>
</evidence>
<dbReference type="PANTHER" id="PTHR11820">
    <property type="entry name" value="ACYLPYRUVASE"/>
    <property type="match status" value="1"/>
</dbReference>
<sequence length="268" mass="27867">MNLVATADGVGRVEGDEIALLDLPWPDVAALLAAGVGLETAKAARVRGRAPLADATLLPPLGSTRAVWGVGLNYHSKARRTGRPVPDEPVLYLKAASGACAPGGTAALASAQVDYEGEVALVIGRRATCLRPEHAWDHVAAVCAANDVTARDVMTATGNPTLAKSFPGFGALGASVRDLTTVSDPADIAVRTFVNGVLHQDSTTADLIFPVPELLARLTRFAALEPGDVVLTGTPEGTGQDRGVFLRPGDVVEVRVPGVLPLRTWFRS</sequence>
<dbReference type="GO" id="GO:0016787">
    <property type="term" value="F:hydrolase activity"/>
    <property type="evidence" value="ECO:0007669"/>
    <property type="project" value="UniProtKB-KW"/>
</dbReference>
<protein>
    <submittedName>
        <fullName evidence="3">Hypothetical fumarylacetoacetate hydrolase family protein</fullName>
    </submittedName>
</protein>
<name>A0A6V8LIM4_9ACTN</name>
<dbReference type="InterPro" id="IPR011234">
    <property type="entry name" value="Fumarylacetoacetase-like_C"/>
</dbReference>
<dbReference type="Gene3D" id="3.90.850.10">
    <property type="entry name" value="Fumarylacetoacetase-like, C-terminal domain"/>
    <property type="match status" value="1"/>
</dbReference>
<dbReference type="Pfam" id="PF01557">
    <property type="entry name" value="FAA_hydrolase"/>
    <property type="match status" value="1"/>
</dbReference>
<keyword evidence="1" id="KW-0479">Metal-binding</keyword>
<keyword evidence="4" id="KW-1185">Reference proteome</keyword>
<dbReference type="EMBL" id="BLPG01000001">
    <property type="protein sequence ID" value="GFJ94499.1"/>
    <property type="molecule type" value="Genomic_DNA"/>
</dbReference>
<dbReference type="Proteomes" id="UP000482960">
    <property type="component" value="Unassembled WGS sequence"/>
</dbReference>
<keyword evidence="3" id="KW-0378">Hydrolase</keyword>
<accession>A0A6V8LIM4</accession>
<dbReference type="RefSeq" id="WP_173081626.1">
    <property type="nucleotide sequence ID" value="NZ_BAABJB010000028.1"/>
</dbReference>
<dbReference type="InterPro" id="IPR036663">
    <property type="entry name" value="Fumarylacetoacetase_C_sf"/>
</dbReference>
<proteinExistence type="predicted"/>
<dbReference type="AlphaFoldDB" id="A0A6V8LIM4"/>
<evidence type="ECO:0000313" key="3">
    <source>
        <dbReference type="EMBL" id="GFJ94499.1"/>
    </source>
</evidence>
<feature type="domain" description="Fumarylacetoacetase-like C-terminal" evidence="2">
    <location>
        <begin position="67"/>
        <end position="263"/>
    </location>
</feature>
<dbReference type="SUPFAM" id="SSF56529">
    <property type="entry name" value="FAH"/>
    <property type="match status" value="1"/>
</dbReference>